<proteinExistence type="predicted"/>
<evidence type="ECO:0000313" key="1">
    <source>
        <dbReference type="EMBL" id="KDO48448.1"/>
    </source>
</evidence>
<organism evidence="1 2">
    <name type="scientific">Citrus sinensis</name>
    <name type="common">Sweet orange</name>
    <name type="synonym">Citrus aurantium var. sinensis</name>
    <dbReference type="NCBI Taxonomy" id="2711"/>
    <lineage>
        <taxon>Eukaryota</taxon>
        <taxon>Viridiplantae</taxon>
        <taxon>Streptophyta</taxon>
        <taxon>Embryophyta</taxon>
        <taxon>Tracheophyta</taxon>
        <taxon>Spermatophyta</taxon>
        <taxon>Magnoliopsida</taxon>
        <taxon>eudicotyledons</taxon>
        <taxon>Gunneridae</taxon>
        <taxon>Pentapetalae</taxon>
        <taxon>rosids</taxon>
        <taxon>malvids</taxon>
        <taxon>Sapindales</taxon>
        <taxon>Rutaceae</taxon>
        <taxon>Aurantioideae</taxon>
        <taxon>Citrus</taxon>
    </lineage>
</organism>
<gene>
    <name evidence="1" type="ORF">CISIN_1g038878mg</name>
</gene>
<keyword evidence="2" id="KW-1185">Reference proteome</keyword>
<sequence length="90" mass="10736">MQQLQISSHSEDLQKDNLRSFTLTSTSIVADKLSSNLNSTFIMRHILTSENIQDGFEIQKTFEIRSNNRWKHYKFHEKAHNHDYGKRKER</sequence>
<accession>A0A067E014</accession>
<evidence type="ECO:0000313" key="2">
    <source>
        <dbReference type="Proteomes" id="UP000027120"/>
    </source>
</evidence>
<dbReference type="Proteomes" id="UP000027120">
    <property type="component" value="Unassembled WGS sequence"/>
</dbReference>
<name>A0A067E014_CITSI</name>
<protein>
    <submittedName>
        <fullName evidence="1">Uncharacterized protein</fullName>
    </submittedName>
</protein>
<reference evidence="1 2" key="1">
    <citation type="submission" date="2014-04" db="EMBL/GenBank/DDBJ databases">
        <authorList>
            <consortium name="International Citrus Genome Consortium"/>
            <person name="Gmitter F."/>
            <person name="Chen C."/>
            <person name="Farmerie W."/>
            <person name="Harkins T."/>
            <person name="Desany B."/>
            <person name="Mohiuddin M."/>
            <person name="Kodira C."/>
            <person name="Borodovsky M."/>
            <person name="Lomsadze A."/>
            <person name="Burns P."/>
            <person name="Jenkins J."/>
            <person name="Prochnik S."/>
            <person name="Shu S."/>
            <person name="Chapman J."/>
            <person name="Pitluck S."/>
            <person name="Schmutz J."/>
            <person name="Rokhsar D."/>
        </authorList>
    </citation>
    <scope>NUCLEOTIDE SEQUENCE</scope>
</reference>
<dbReference type="AlphaFoldDB" id="A0A067E014"/>
<dbReference type="EMBL" id="KK785142">
    <property type="protein sequence ID" value="KDO48448.1"/>
    <property type="molecule type" value="Genomic_DNA"/>
</dbReference>